<evidence type="ECO:0000313" key="2">
    <source>
        <dbReference type="Proteomes" id="UP000284579"/>
    </source>
</evidence>
<dbReference type="AlphaFoldDB" id="A0A414QM94"/>
<proteinExistence type="predicted"/>
<evidence type="ECO:0000313" key="1">
    <source>
        <dbReference type="EMBL" id="RHF81906.1"/>
    </source>
</evidence>
<gene>
    <name evidence="1" type="ORF">DW656_12555</name>
</gene>
<comment type="caution">
    <text evidence="1">The sequence shown here is derived from an EMBL/GenBank/DDBJ whole genome shotgun (WGS) entry which is preliminary data.</text>
</comment>
<dbReference type="EMBL" id="QRHO01000019">
    <property type="protein sequence ID" value="RHF81906.1"/>
    <property type="molecule type" value="Genomic_DNA"/>
</dbReference>
<reference evidence="1 2" key="1">
    <citation type="submission" date="2018-08" db="EMBL/GenBank/DDBJ databases">
        <title>A genome reference for cultivated species of the human gut microbiota.</title>
        <authorList>
            <person name="Zou Y."/>
            <person name="Xue W."/>
            <person name="Luo G."/>
        </authorList>
    </citation>
    <scope>NUCLEOTIDE SEQUENCE [LARGE SCALE GENOMIC DNA]</scope>
    <source>
        <strain evidence="1 2">AM23-3</strain>
    </source>
</reference>
<protein>
    <recommendedName>
        <fullName evidence="3">DUF551 domain-containing protein</fullName>
    </recommendedName>
</protein>
<organism evidence="1 2">
    <name type="scientific">Coprococcus comes</name>
    <dbReference type="NCBI Taxonomy" id="410072"/>
    <lineage>
        <taxon>Bacteria</taxon>
        <taxon>Bacillati</taxon>
        <taxon>Bacillota</taxon>
        <taxon>Clostridia</taxon>
        <taxon>Lachnospirales</taxon>
        <taxon>Lachnospiraceae</taxon>
        <taxon>Coprococcus</taxon>
    </lineage>
</organism>
<name>A0A414QM94_9FIRM</name>
<accession>A0A414QM94</accession>
<sequence>MSRNRSLEEIQEDIRMLTRVPSEFIHAKLDELAEEIGELAKPKWIPCSERIPEEPKENPVFDGKCLEVYLVTTKYGSSDQDKVYPFRAFWNGINFTDGWGILDVIARMPLPEVFRG</sequence>
<evidence type="ECO:0008006" key="3">
    <source>
        <dbReference type="Google" id="ProtNLM"/>
    </source>
</evidence>
<dbReference type="Proteomes" id="UP000284579">
    <property type="component" value="Unassembled WGS sequence"/>
</dbReference>
<dbReference type="RefSeq" id="WP_118199379.1">
    <property type="nucleotide sequence ID" value="NZ_QRHO01000019.1"/>
</dbReference>